<dbReference type="PANTHER" id="PTHR31344:SF0">
    <property type="entry name" value="NUCLEAR PORE COMPLEX PROTEIN NUP205"/>
    <property type="match status" value="1"/>
</dbReference>
<evidence type="ECO:0000256" key="4">
    <source>
        <dbReference type="ARBA" id="ARBA00023242"/>
    </source>
</evidence>
<sequence>MASLKQLRTLLVAALSSRGLQNGEQDVFEQLMVHKPQLLSLYDVGARSPQEQRELESGKIQMHGRSVVVNPDFARQTIFISQQLDCSERYVAEILRDVMTDDPHLTPERAIESAILEFHRRRRDMADCLRYMLEAADAGQISCPTKLFSDVGDFVRQDLLDGSAGSLTLPERLFQELYKLGDALGKAQTARQNARSDTVAPSAQSQAPSLGADVLSARCESLKYERRNIATALYFIGRMGYLSSNHIAKLIDWLDANPRHSMTYYVLSTVLAAFDTVDPTSIGGRRRQDATEGEQSLMAYMKRKLDVNARWHESGLKATVLLKWTLYLTEMRRRDPSLEAKDGFRADELETQVWNAVQGDCFTYLLRMVAQMQKKHSTYLPVSFASTLLAQAEHDPAMELPADDFKPVILEACELLVRSLITLASSELRKIKQRQEDVLLAGTRNDRSRLFRSTHGTSSVRFSDGTTEPLRASATPPRNDMAVLFALIGLLYATLPPERALHFWGGSVVEERRRSTYSELIESRSGKLPAFLQWAVWSTQARDIDLSMALYDMLGGLAKGEQCSELAYNFLARGGGDVVPGSSIQTSSETAISWGAIFALLDSWVAAGSAPRNNPPPIQPQTADAMFAASQGWVQPQPQLPPQQLPFTQQDVLLAQSFLRLLSTVVSYSVAVRVTITSHAKFRAIPTLVSLVPLGIPLELKGAIFETLAAFCEPGAGAAGVEICRAVWTLMERVEVINVRASTGIGGTLPAVKGVEVELEEVESVYKMYPATIPFLKLLSTLVHTPKSLPFKERYRDLVPTNTIPDGLGHPHRRPGIGPFASFVIDNVFSRIGAREYLRPSDRWRTNDLCLCFVERCLASFPLETLVSEVEELQPQGDELVHLALHPGFDIMHRMLTPSPLQNSILSYLVEGLNGFDRNLAEEELFFRTTITRVLRIIHRVLEIQDIFLDVLLPVLSDLNEPVIGEVPPASYYTRLDQALSYSPEHIPSVGAYINYLAFPELALLSVKILTLLAASPSASQLVPFIDRSDESERILDGFRNILDLEVMEDVEEADIESEQSTGAGAPDVDESTPVLEQAIRVAVLELFLRNTNTNRPFPNIAHLLLFGSASTESQIQDPHALGSRRSCIHSILDMLNEGIPRLKGKGRGREQVKTDPLFVTLPALAERCYHIVYQLCKHSKTSDFIMRYLRTREDFFARHLAVIPFKVPSTEVGEPFIEVLYNDSSRVITTVSNVAAFLRLRSWIIDLVALELHVLTNKGHQKSVADLLELLFGNEEDYLEDGGNPWEIEAFKPFREVGQSHLRMIEFIQSLDFDWSDSLAVQPVQLEFLGHLNLHSCIRVDESGCEVVDRNALLSLLAMARHTLHLQQRILTPKHLEQLQSEMNYVLESCAVENHRREVRYAAASGYESWRRLLDMCLMKCFERLPYDRRENMLFDLLHIIPLTLRSSNVDESTAVLLAETMLSTITKLREDRHHQVLLQSAGGDIEASSLPAERLYALLHSILECIMDYGHLELVRGNLYAALVNYLQLVMSADAGPDSALASFSSSNGWDSLASLKMLTISSSSFGGSHSSRQSLVDGSLAVLRSSMDRLVASVSRDAIDGIEIWKTVAFTLLDSLVRLSHHEKQPAILHSLVRHGFLSGFIQGLKESDLRLQDVLKPDPDDMNTLFVYESKMSMLIRMTQTRQGAERLLECKAIPVLAECEFLDARPEADQAFVDQTSFLPSAIQRYHQLFLPALQLVSGILMTLGPKHNTAVNHVLRFLTCHRDTIVLLLKNEVDELSLSVMEEVRLIVTLSASVLQLVPRLDLASNSGFGGIHLAILALAARCVGNRHWSDKVQPQTSVEFTDASIASQGFNSESRFRATVRYKDQLVRKSLITYLGNASEFTEEEFTLVLSPIVATPRQDDRPARFLATMPTIGDAIEAVSHICDNLANSLKYVVDLSNEIASRDHIRVDNVHEIVPVPDSSLLDNLDVRQKQILISRELDCWRVSARRTCTSTLNALEMVILLLWRHLEFYGEGRHINNPDLKTSIPRNLRVASAPDGEAIKSEAARKLVATLQRLRTLELTEETLGKDWQSYESYMNIMARRIEDAVGLAVDELEATQDSS</sequence>
<name>A0A2H3JVU7_WOLCO</name>
<dbReference type="STRING" id="742152.A0A2H3JVU7"/>
<keyword evidence="6" id="KW-1185">Reference proteome</keyword>
<evidence type="ECO:0000256" key="1">
    <source>
        <dbReference type="ARBA" id="ARBA00004123"/>
    </source>
</evidence>
<evidence type="ECO:0000256" key="2">
    <source>
        <dbReference type="ARBA" id="ARBA00005892"/>
    </source>
</evidence>
<protein>
    <recommendedName>
        <fullName evidence="7">Nucleoporin</fullName>
    </recommendedName>
</protein>
<keyword evidence="3" id="KW-0813">Transport</keyword>
<reference evidence="5 6" key="1">
    <citation type="journal article" date="2012" name="Science">
        <title>The Paleozoic origin of enzymatic lignin decomposition reconstructed from 31 fungal genomes.</title>
        <authorList>
            <person name="Floudas D."/>
            <person name="Binder M."/>
            <person name="Riley R."/>
            <person name="Barry K."/>
            <person name="Blanchette R.A."/>
            <person name="Henrissat B."/>
            <person name="Martinez A.T."/>
            <person name="Otillar R."/>
            <person name="Spatafora J.W."/>
            <person name="Yadav J.S."/>
            <person name="Aerts A."/>
            <person name="Benoit I."/>
            <person name="Boyd A."/>
            <person name="Carlson A."/>
            <person name="Copeland A."/>
            <person name="Coutinho P.M."/>
            <person name="de Vries R.P."/>
            <person name="Ferreira P."/>
            <person name="Findley K."/>
            <person name="Foster B."/>
            <person name="Gaskell J."/>
            <person name="Glotzer D."/>
            <person name="Gorecki P."/>
            <person name="Heitman J."/>
            <person name="Hesse C."/>
            <person name="Hori C."/>
            <person name="Igarashi K."/>
            <person name="Jurgens J.A."/>
            <person name="Kallen N."/>
            <person name="Kersten P."/>
            <person name="Kohler A."/>
            <person name="Kuees U."/>
            <person name="Kumar T.K.A."/>
            <person name="Kuo A."/>
            <person name="LaButti K."/>
            <person name="Larrondo L.F."/>
            <person name="Lindquist E."/>
            <person name="Ling A."/>
            <person name="Lombard V."/>
            <person name="Lucas S."/>
            <person name="Lundell T."/>
            <person name="Martin R."/>
            <person name="McLaughlin D.J."/>
            <person name="Morgenstern I."/>
            <person name="Morin E."/>
            <person name="Murat C."/>
            <person name="Nagy L.G."/>
            <person name="Nolan M."/>
            <person name="Ohm R.A."/>
            <person name="Patyshakuliyeva A."/>
            <person name="Rokas A."/>
            <person name="Ruiz-Duenas F.J."/>
            <person name="Sabat G."/>
            <person name="Salamov A."/>
            <person name="Samejima M."/>
            <person name="Schmutz J."/>
            <person name="Slot J.C."/>
            <person name="St John F."/>
            <person name="Stenlid J."/>
            <person name="Sun H."/>
            <person name="Sun S."/>
            <person name="Syed K."/>
            <person name="Tsang A."/>
            <person name="Wiebenga A."/>
            <person name="Young D."/>
            <person name="Pisabarro A."/>
            <person name="Eastwood D.C."/>
            <person name="Martin F."/>
            <person name="Cullen D."/>
            <person name="Grigoriev I.V."/>
            <person name="Hibbett D.S."/>
        </authorList>
    </citation>
    <scope>NUCLEOTIDE SEQUENCE [LARGE SCALE GENOMIC DNA]</scope>
    <source>
        <strain evidence="5 6">MD-104</strain>
    </source>
</reference>
<comment type="subcellular location">
    <subcellularLocation>
        <location evidence="1">Nucleus</location>
    </subcellularLocation>
</comment>
<dbReference type="GO" id="GO:0017056">
    <property type="term" value="F:structural constituent of nuclear pore"/>
    <property type="evidence" value="ECO:0007669"/>
    <property type="project" value="TreeGrafter"/>
</dbReference>
<dbReference type="Proteomes" id="UP000218811">
    <property type="component" value="Unassembled WGS sequence"/>
</dbReference>
<dbReference type="GO" id="GO:0044611">
    <property type="term" value="C:nuclear pore inner ring"/>
    <property type="evidence" value="ECO:0007669"/>
    <property type="project" value="TreeGrafter"/>
</dbReference>
<organism evidence="5 6">
    <name type="scientific">Wolfiporia cocos (strain MD-104)</name>
    <name type="common">Brown rot fungus</name>
    <dbReference type="NCBI Taxonomy" id="742152"/>
    <lineage>
        <taxon>Eukaryota</taxon>
        <taxon>Fungi</taxon>
        <taxon>Dikarya</taxon>
        <taxon>Basidiomycota</taxon>
        <taxon>Agaricomycotina</taxon>
        <taxon>Agaricomycetes</taxon>
        <taxon>Polyporales</taxon>
        <taxon>Phaeolaceae</taxon>
        <taxon>Wolfiporia</taxon>
    </lineage>
</organism>
<accession>A0A2H3JVU7</accession>
<dbReference type="GO" id="GO:0006999">
    <property type="term" value="P:nuclear pore organization"/>
    <property type="evidence" value="ECO:0007669"/>
    <property type="project" value="TreeGrafter"/>
</dbReference>
<dbReference type="InterPro" id="IPR021827">
    <property type="entry name" value="Nup186/Nup192/Nup205"/>
</dbReference>
<gene>
    <name evidence="5" type="ORF">WOLCODRAFT_121398</name>
</gene>
<dbReference type="OMA" id="WSQMFAE"/>
<evidence type="ECO:0000256" key="3">
    <source>
        <dbReference type="ARBA" id="ARBA00022448"/>
    </source>
</evidence>
<dbReference type="Pfam" id="PF11894">
    <property type="entry name" value="Nup192"/>
    <property type="match status" value="1"/>
</dbReference>
<evidence type="ECO:0000313" key="5">
    <source>
        <dbReference type="EMBL" id="PCH43029.1"/>
    </source>
</evidence>
<dbReference type="EMBL" id="KB468135">
    <property type="protein sequence ID" value="PCH43029.1"/>
    <property type="molecule type" value="Genomic_DNA"/>
</dbReference>
<evidence type="ECO:0000313" key="6">
    <source>
        <dbReference type="Proteomes" id="UP000218811"/>
    </source>
</evidence>
<keyword evidence="4" id="KW-0539">Nucleus</keyword>
<dbReference type="OrthoDB" id="2019644at2759"/>
<evidence type="ECO:0008006" key="7">
    <source>
        <dbReference type="Google" id="ProtNLM"/>
    </source>
</evidence>
<dbReference type="PANTHER" id="PTHR31344">
    <property type="entry name" value="NUCLEAR PORE COMPLEX PROTEIN NUP205"/>
    <property type="match status" value="1"/>
</dbReference>
<proteinExistence type="inferred from homology"/>
<comment type="similarity">
    <text evidence="2">Belongs to the NUP186/NUP192/NUP205 family.</text>
</comment>